<gene>
    <name evidence="5 8" type="primary">truB</name>
    <name evidence="8" type="ORF">KCG48_04005</name>
</gene>
<dbReference type="GO" id="GO:1990481">
    <property type="term" value="P:mRNA pseudouridine synthesis"/>
    <property type="evidence" value="ECO:0007669"/>
    <property type="project" value="TreeGrafter"/>
</dbReference>
<dbReference type="GO" id="GO:0160148">
    <property type="term" value="F:tRNA pseudouridine(55) synthase activity"/>
    <property type="evidence" value="ECO:0007669"/>
    <property type="project" value="UniProtKB-EC"/>
</dbReference>
<dbReference type="AlphaFoldDB" id="A0A941HPZ0"/>
<evidence type="ECO:0000256" key="5">
    <source>
        <dbReference type="HAMAP-Rule" id="MF_01080"/>
    </source>
</evidence>
<comment type="catalytic activity">
    <reaction evidence="1 5">
        <text>uridine(55) in tRNA = pseudouridine(55) in tRNA</text>
        <dbReference type="Rhea" id="RHEA:42532"/>
        <dbReference type="Rhea" id="RHEA-COMP:10101"/>
        <dbReference type="Rhea" id="RHEA-COMP:10102"/>
        <dbReference type="ChEBI" id="CHEBI:65314"/>
        <dbReference type="ChEBI" id="CHEBI:65315"/>
        <dbReference type="EC" id="5.4.99.25"/>
    </reaction>
</comment>
<dbReference type="EC" id="5.4.99.25" evidence="5"/>
<organism evidence="8 9">
    <name type="scientific">Proteiniclasticum sediminis</name>
    <dbReference type="NCBI Taxonomy" id="2804028"/>
    <lineage>
        <taxon>Bacteria</taxon>
        <taxon>Bacillati</taxon>
        <taxon>Bacillota</taxon>
        <taxon>Clostridia</taxon>
        <taxon>Eubacteriales</taxon>
        <taxon>Clostridiaceae</taxon>
        <taxon>Proteiniclasticum</taxon>
    </lineage>
</organism>
<dbReference type="PANTHER" id="PTHR13767:SF2">
    <property type="entry name" value="PSEUDOURIDYLATE SYNTHASE TRUB1"/>
    <property type="match status" value="1"/>
</dbReference>
<dbReference type="HAMAP" id="MF_01080">
    <property type="entry name" value="TruB_bact"/>
    <property type="match status" value="1"/>
</dbReference>
<proteinExistence type="inferred from homology"/>
<comment type="caution">
    <text evidence="8">The sequence shown here is derived from an EMBL/GenBank/DDBJ whole genome shotgun (WGS) entry which is preliminary data.</text>
</comment>
<feature type="domain" description="Pseudouridine synthase II N-terminal" evidence="6">
    <location>
        <begin position="23"/>
        <end position="170"/>
    </location>
</feature>
<accession>A0A941HPZ0</accession>
<keyword evidence="3 5" id="KW-0819">tRNA processing</keyword>
<dbReference type="SUPFAM" id="SSF55120">
    <property type="entry name" value="Pseudouridine synthase"/>
    <property type="match status" value="1"/>
</dbReference>
<sequence length="288" mass="31327">MNGVINLYKERGITSFGAVARVRRILGVKKVGHTGTLDPEAEGVLPICVGKATKLVDYLMAGKKIYRAGFRFGAVSDTLDAFGEVTPTGKPIPEKAQVEEALLAFVGEISQIPPMYSALKQEGKRLYELARQGVEVEREARQVTIETLVLTAYGEGEGELLLTCSKGTYVRSLIDDLGRALGCGAIMTSLVREGTGDFDLTTAVRLNTLDEEGPAAYLLSMEDVLRGYAALTVPEAFEKLILNGMKVRDARLTAEVKPGLYRGYTAKGIFMGILERDAETLFLKVNLR</sequence>
<evidence type="ECO:0000256" key="1">
    <source>
        <dbReference type="ARBA" id="ARBA00000385"/>
    </source>
</evidence>
<dbReference type="Pfam" id="PF01509">
    <property type="entry name" value="TruB_N"/>
    <property type="match status" value="1"/>
</dbReference>
<dbReference type="InterPro" id="IPR032819">
    <property type="entry name" value="TruB_C"/>
</dbReference>
<evidence type="ECO:0000256" key="2">
    <source>
        <dbReference type="ARBA" id="ARBA00005642"/>
    </source>
</evidence>
<dbReference type="InterPro" id="IPR002501">
    <property type="entry name" value="PsdUridine_synth_N"/>
</dbReference>
<comment type="function">
    <text evidence="5">Responsible for synthesis of pseudouridine from uracil-55 in the psi GC loop of transfer RNAs.</text>
</comment>
<dbReference type="GO" id="GO:0031119">
    <property type="term" value="P:tRNA pseudouridine synthesis"/>
    <property type="evidence" value="ECO:0007669"/>
    <property type="project" value="UniProtKB-UniRule"/>
</dbReference>
<dbReference type="Pfam" id="PF16198">
    <property type="entry name" value="TruB_C_2"/>
    <property type="match status" value="1"/>
</dbReference>
<dbReference type="RefSeq" id="WP_211800020.1">
    <property type="nucleotide sequence ID" value="NZ_JAGSCS010000003.1"/>
</dbReference>
<keyword evidence="9" id="KW-1185">Reference proteome</keyword>
<dbReference type="CDD" id="cd02573">
    <property type="entry name" value="PseudoU_synth_EcTruB"/>
    <property type="match status" value="1"/>
</dbReference>
<reference evidence="8" key="1">
    <citation type="submission" date="2021-04" db="EMBL/GenBank/DDBJ databases">
        <title>Proteiniclasticum sedimins sp. nov., an obligate anaerobic bacterium isolated from anaerobic sludge.</title>
        <authorList>
            <person name="Liu J."/>
        </authorList>
    </citation>
    <scope>NUCLEOTIDE SEQUENCE</scope>
    <source>
        <strain evidence="8">BAD-10</strain>
    </source>
</reference>
<dbReference type="PANTHER" id="PTHR13767">
    <property type="entry name" value="TRNA-PSEUDOURIDINE SYNTHASE"/>
    <property type="match status" value="1"/>
</dbReference>
<feature type="domain" description="tRNA pseudouridylate synthase B C-terminal" evidence="7">
    <location>
        <begin position="171"/>
        <end position="211"/>
    </location>
</feature>
<protein>
    <recommendedName>
        <fullName evidence="5">tRNA pseudouridine synthase B</fullName>
        <ecNumber evidence="5">5.4.99.25</ecNumber>
    </recommendedName>
    <alternativeName>
        <fullName evidence="5">tRNA pseudouridine(55) synthase</fullName>
        <shortName evidence="5">Psi55 synthase</shortName>
    </alternativeName>
    <alternativeName>
        <fullName evidence="5">tRNA pseudouridylate synthase</fullName>
    </alternativeName>
    <alternativeName>
        <fullName evidence="5">tRNA-uridine isomerase</fullName>
    </alternativeName>
</protein>
<dbReference type="InterPro" id="IPR014780">
    <property type="entry name" value="tRNA_psdUridine_synth_TruB"/>
</dbReference>
<evidence type="ECO:0000256" key="4">
    <source>
        <dbReference type="ARBA" id="ARBA00023235"/>
    </source>
</evidence>
<dbReference type="InterPro" id="IPR020103">
    <property type="entry name" value="PsdUridine_synth_cat_dom_sf"/>
</dbReference>
<evidence type="ECO:0000313" key="8">
    <source>
        <dbReference type="EMBL" id="MBR0575500.1"/>
    </source>
</evidence>
<dbReference type="GO" id="GO:0003723">
    <property type="term" value="F:RNA binding"/>
    <property type="evidence" value="ECO:0007669"/>
    <property type="project" value="InterPro"/>
</dbReference>
<evidence type="ECO:0000256" key="3">
    <source>
        <dbReference type="ARBA" id="ARBA00022694"/>
    </source>
</evidence>
<dbReference type="Gene3D" id="3.30.2350.10">
    <property type="entry name" value="Pseudouridine synthase"/>
    <property type="match status" value="1"/>
</dbReference>
<dbReference type="EMBL" id="JAGSCS010000003">
    <property type="protein sequence ID" value="MBR0575500.1"/>
    <property type="molecule type" value="Genomic_DNA"/>
</dbReference>
<dbReference type="NCBIfam" id="TIGR00431">
    <property type="entry name" value="TruB"/>
    <property type="match status" value="1"/>
</dbReference>
<keyword evidence="4 5" id="KW-0413">Isomerase</keyword>
<feature type="active site" description="Nucleophile" evidence="5">
    <location>
        <position position="38"/>
    </location>
</feature>
<evidence type="ECO:0000259" key="7">
    <source>
        <dbReference type="Pfam" id="PF16198"/>
    </source>
</evidence>
<evidence type="ECO:0000313" key="9">
    <source>
        <dbReference type="Proteomes" id="UP000675379"/>
    </source>
</evidence>
<evidence type="ECO:0000259" key="6">
    <source>
        <dbReference type="Pfam" id="PF01509"/>
    </source>
</evidence>
<comment type="similarity">
    <text evidence="2 5">Belongs to the pseudouridine synthase TruB family. Type 1 subfamily.</text>
</comment>
<name>A0A941HPZ0_9CLOT</name>
<dbReference type="Proteomes" id="UP000675379">
    <property type="component" value="Unassembled WGS sequence"/>
</dbReference>